<reference evidence="1" key="1">
    <citation type="submission" date="2020-08" db="EMBL/GenBank/DDBJ databases">
        <title>Multicomponent nature underlies the extraordinary mechanical properties of spider dragline silk.</title>
        <authorList>
            <person name="Kono N."/>
            <person name="Nakamura H."/>
            <person name="Mori M."/>
            <person name="Yoshida Y."/>
            <person name="Ohtoshi R."/>
            <person name="Malay A.D."/>
            <person name="Moran D.A.P."/>
            <person name="Tomita M."/>
            <person name="Numata K."/>
            <person name="Arakawa K."/>
        </authorList>
    </citation>
    <scope>NUCLEOTIDE SEQUENCE</scope>
</reference>
<evidence type="ECO:0000313" key="2">
    <source>
        <dbReference type="Proteomes" id="UP000887159"/>
    </source>
</evidence>
<protein>
    <submittedName>
        <fullName evidence="1">Uncharacterized protein</fullName>
    </submittedName>
</protein>
<accession>A0A8X6V5L7</accession>
<keyword evidence="2" id="KW-1185">Reference proteome</keyword>
<comment type="caution">
    <text evidence="1">The sequence shown here is derived from an EMBL/GenBank/DDBJ whole genome shotgun (WGS) entry which is preliminary data.</text>
</comment>
<dbReference type="Proteomes" id="UP000887159">
    <property type="component" value="Unassembled WGS sequence"/>
</dbReference>
<evidence type="ECO:0000313" key="1">
    <source>
        <dbReference type="EMBL" id="GFY00169.1"/>
    </source>
</evidence>
<gene>
    <name evidence="1" type="ORF">TNCV_2835261</name>
</gene>
<name>A0A8X6V5L7_TRICX</name>
<dbReference type="EMBL" id="BMAU01021217">
    <property type="protein sequence ID" value="GFY00169.1"/>
    <property type="molecule type" value="Genomic_DNA"/>
</dbReference>
<organism evidence="1 2">
    <name type="scientific">Trichonephila clavipes</name>
    <name type="common">Golden silk orbweaver</name>
    <name type="synonym">Nephila clavipes</name>
    <dbReference type="NCBI Taxonomy" id="2585209"/>
    <lineage>
        <taxon>Eukaryota</taxon>
        <taxon>Metazoa</taxon>
        <taxon>Ecdysozoa</taxon>
        <taxon>Arthropoda</taxon>
        <taxon>Chelicerata</taxon>
        <taxon>Arachnida</taxon>
        <taxon>Araneae</taxon>
        <taxon>Araneomorphae</taxon>
        <taxon>Entelegynae</taxon>
        <taxon>Araneoidea</taxon>
        <taxon>Nephilidae</taxon>
        <taxon>Trichonephila</taxon>
    </lineage>
</organism>
<proteinExistence type="predicted"/>
<dbReference type="AlphaFoldDB" id="A0A8X6V5L7"/>
<sequence length="186" mass="21448">MPLMDHAATSRTIAQPILSDTHHLVFTRTIHCHLYQSGISERRSLLSLPLPRTHSCFCRQWHDEWRAWTTEWNDIVFTGVSPFVYNIMMVGFEFDDTMSGNDVSSASLPRCYAPLRTVSFPLCANDIPLERDFDIAMTATAGSDVVQSGRPIFDDFFQHLWPYIGNNTANIVFQMVKRLWLIRIHQ</sequence>